<dbReference type="EMBL" id="VKKG01000001">
    <property type="protein sequence ID" value="TRY19545.1"/>
    <property type="molecule type" value="Genomic_DNA"/>
</dbReference>
<proteinExistence type="predicted"/>
<dbReference type="RefSeq" id="WP_143936631.1">
    <property type="nucleotide sequence ID" value="NZ_VKKG01000001.1"/>
</dbReference>
<evidence type="ECO:0000313" key="4">
    <source>
        <dbReference type="EMBL" id="TRY19545.1"/>
    </source>
</evidence>
<dbReference type="PANTHER" id="PTHR43080">
    <property type="entry name" value="CBS DOMAIN-CONTAINING PROTEIN CBSX3, MITOCHONDRIAL"/>
    <property type="match status" value="1"/>
</dbReference>
<comment type="caution">
    <text evidence="4">The sequence shown here is derived from an EMBL/GenBank/DDBJ whole genome shotgun (WGS) entry which is preliminary data.</text>
</comment>
<dbReference type="InterPro" id="IPR046342">
    <property type="entry name" value="CBS_dom_sf"/>
</dbReference>
<feature type="domain" description="CBS" evidence="3">
    <location>
        <begin position="7"/>
        <end position="68"/>
    </location>
</feature>
<gene>
    <name evidence="4" type="ORF">FOJ82_01175</name>
</gene>
<keyword evidence="1 2" id="KW-0129">CBS domain</keyword>
<evidence type="ECO:0000256" key="1">
    <source>
        <dbReference type="ARBA" id="ARBA00023122"/>
    </source>
</evidence>
<dbReference type="InterPro" id="IPR044725">
    <property type="entry name" value="CBSX3_CBS_dom"/>
</dbReference>
<dbReference type="Pfam" id="PF00571">
    <property type="entry name" value="CBS"/>
    <property type="match status" value="2"/>
</dbReference>
<evidence type="ECO:0000313" key="5">
    <source>
        <dbReference type="Proteomes" id="UP000317638"/>
    </source>
</evidence>
<keyword evidence="5" id="KW-1185">Reference proteome</keyword>
<dbReference type="SUPFAM" id="SSF54631">
    <property type="entry name" value="CBS-domain pair"/>
    <property type="match status" value="1"/>
</dbReference>
<dbReference type="InterPro" id="IPR000644">
    <property type="entry name" value="CBS_dom"/>
</dbReference>
<dbReference type="Gene3D" id="3.10.580.10">
    <property type="entry name" value="CBS-domain"/>
    <property type="match status" value="1"/>
</dbReference>
<sequence>MRISEVIKRKGSKVVTIAPDASVADLLKSLYDNKIGACVVSLDDGSTVAGIVSERDVVIALHERGTGVLEKPVSSIMTPEVQACAIDDELRSLAVRMTEHRVRHMPVLDEDGHLLAIVSIGDVVKNRLDELEEETNQLFHYVQGDRSTV</sequence>
<dbReference type="CDD" id="cd04623">
    <property type="entry name" value="CBS_pair_bac_euk"/>
    <property type="match status" value="1"/>
</dbReference>
<name>A0A553K4B7_9ACTN</name>
<feature type="domain" description="CBS" evidence="3">
    <location>
        <begin position="77"/>
        <end position="133"/>
    </location>
</feature>
<reference evidence="4 5" key="1">
    <citation type="submission" date="2019-07" db="EMBL/GenBank/DDBJ databases">
        <authorList>
            <person name="Zhou L.-Y."/>
        </authorList>
    </citation>
    <scope>NUCLEOTIDE SEQUENCE [LARGE SCALE GENOMIC DNA]</scope>
    <source>
        <strain evidence="4 5">YIM 101269</strain>
    </source>
</reference>
<dbReference type="SMART" id="SM00116">
    <property type="entry name" value="CBS"/>
    <property type="match status" value="2"/>
</dbReference>
<dbReference type="AlphaFoldDB" id="A0A553K4B7"/>
<evidence type="ECO:0000256" key="2">
    <source>
        <dbReference type="PROSITE-ProRule" id="PRU00703"/>
    </source>
</evidence>
<dbReference type="PROSITE" id="PS51371">
    <property type="entry name" value="CBS"/>
    <property type="match status" value="2"/>
</dbReference>
<organism evidence="4 5">
    <name type="scientific">Tessaracoccus rhinocerotis</name>
    <dbReference type="NCBI Taxonomy" id="1689449"/>
    <lineage>
        <taxon>Bacteria</taxon>
        <taxon>Bacillati</taxon>
        <taxon>Actinomycetota</taxon>
        <taxon>Actinomycetes</taxon>
        <taxon>Propionibacteriales</taxon>
        <taxon>Propionibacteriaceae</taxon>
        <taxon>Tessaracoccus</taxon>
    </lineage>
</organism>
<accession>A0A553K4B7</accession>
<evidence type="ECO:0000259" key="3">
    <source>
        <dbReference type="PROSITE" id="PS51371"/>
    </source>
</evidence>
<protein>
    <submittedName>
        <fullName evidence="4">CBS domain-containing protein</fullName>
    </submittedName>
</protein>
<dbReference type="Proteomes" id="UP000317638">
    <property type="component" value="Unassembled WGS sequence"/>
</dbReference>
<dbReference type="PANTHER" id="PTHR43080:SF2">
    <property type="entry name" value="CBS DOMAIN-CONTAINING PROTEIN"/>
    <property type="match status" value="1"/>
</dbReference>
<dbReference type="InterPro" id="IPR051257">
    <property type="entry name" value="Diverse_CBS-Domain"/>
</dbReference>
<dbReference type="OrthoDB" id="9807125at2"/>